<accession>A0A4S2KUN0</accession>
<feature type="compositionally biased region" description="Basic and acidic residues" evidence="1">
    <location>
        <begin position="428"/>
        <end position="446"/>
    </location>
</feature>
<organism evidence="2 3">
    <name type="scientific">Temnothorax longispinosus</name>
    <dbReference type="NCBI Taxonomy" id="300112"/>
    <lineage>
        <taxon>Eukaryota</taxon>
        <taxon>Metazoa</taxon>
        <taxon>Ecdysozoa</taxon>
        <taxon>Arthropoda</taxon>
        <taxon>Hexapoda</taxon>
        <taxon>Insecta</taxon>
        <taxon>Pterygota</taxon>
        <taxon>Neoptera</taxon>
        <taxon>Endopterygota</taxon>
        <taxon>Hymenoptera</taxon>
        <taxon>Apocrita</taxon>
        <taxon>Aculeata</taxon>
        <taxon>Formicoidea</taxon>
        <taxon>Formicidae</taxon>
        <taxon>Myrmicinae</taxon>
        <taxon>Temnothorax</taxon>
    </lineage>
</organism>
<evidence type="ECO:0000256" key="1">
    <source>
        <dbReference type="SAM" id="MobiDB-lite"/>
    </source>
</evidence>
<reference evidence="2 3" key="1">
    <citation type="journal article" date="2019" name="Philos. Trans. R. Soc. Lond., B, Biol. Sci.">
        <title>Ant behaviour and brain gene expression of defending hosts depend on the ecological success of the intruding social parasite.</title>
        <authorList>
            <person name="Kaur R."/>
            <person name="Stoldt M."/>
            <person name="Jongepier E."/>
            <person name="Feldmeyer B."/>
            <person name="Menzel F."/>
            <person name="Bornberg-Bauer E."/>
            <person name="Foitzik S."/>
        </authorList>
    </citation>
    <scope>NUCLEOTIDE SEQUENCE [LARGE SCALE GENOMIC DNA]</scope>
    <source>
        <tissue evidence="2">Whole body</tissue>
    </source>
</reference>
<evidence type="ECO:0000313" key="3">
    <source>
        <dbReference type="Proteomes" id="UP000310200"/>
    </source>
</evidence>
<feature type="compositionally biased region" description="Polar residues" evidence="1">
    <location>
        <begin position="7"/>
        <end position="16"/>
    </location>
</feature>
<dbReference type="AlphaFoldDB" id="A0A4S2KUN0"/>
<sequence>MSRERTCQGTYSSLTAASGPDDLGGEQGSVLNSSSSAVSSGDIVSPKWGLAWASPSKINSRERSRCSARLDRIEHLDLSGRSKRRYPPIETDLMRPRSASIEARSPNRYSSGNVNRARVPTRNAGDRDRDCVPGISLIKIADPRRLSSVSTRPADCPAPSYNSSTDQSEVKAPGDVVREIRLAVPTATSASTEKGETIPDALSSIAIMATAIADRKAHWEALRHWERRKEKRSERIHEVRDDAKHTRAKVSDESLTWAYAYVTAALSRSRHRVGQCMVYPSSRASNPSDRTYNKIGEVAAGATGIFPRSLPRSLYKWSVISGRVGPPWPRRGRPHPQVAATTPDNIGHPGRGHSIRFPLPRAPRPADKTALPCTRAMISANHLRTGEIDPLRKKYPHTPHRGERSLGSQARTINFRGGPPEDNEDLETAQRDLRETKKDEREKEDSALNPRKAARGIRNDRKRKGVKSVNASVKGLKTSVCPFRFSARTSSPLRRGGPELPEIYERVQPARDLRGNLKIEIYIRAVAPTRAPTTRNVYAESGASMTNSARVSWLVIRAPPPGDLWSSGSVNCHQDAPSGIYLRVRPPFARGTTPRRFTATLSRYAKISFSENYTNKRQRAFAGFHPSLVPLYVAPRAVV</sequence>
<feature type="region of interest" description="Disordered" evidence="1">
    <location>
        <begin position="384"/>
        <end position="470"/>
    </location>
</feature>
<feature type="compositionally biased region" description="Low complexity" evidence="1">
    <location>
        <begin position="29"/>
        <end position="43"/>
    </location>
</feature>
<keyword evidence="3" id="KW-1185">Reference proteome</keyword>
<dbReference type="EMBL" id="QBLH01001439">
    <property type="protein sequence ID" value="TGZ51879.1"/>
    <property type="molecule type" value="Genomic_DNA"/>
</dbReference>
<feature type="region of interest" description="Disordered" evidence="1">
    <location>
        <begin position="327"/>
        <end position="367"/>
    </location>
</feature>
<feature type="region of interest" description="Disordered" evidence="1">
    <location>
        <begin position="146"/>
        <end position="172"/>
    </location>
</feature>
<protein>
    <submittedName>
        <fullName evidence="2">Uncharacterized protein</fullName>
    </submittedName>
</protein>
<name>A0A4S2KUN0_9HYME</name>
<gene>
    <name evidence="2" type="ORF">DBV15_10001</name>
</gene>
<dbReference type="Proteomes" id="UP000310200">
    <property type="component" value="Unassembled WGS sequence"/>
</dbReference>
<feature type="region of interest" description="Disordered" evidence="1">
    <location>
        <begin position="102"/>
        <end position="130"/>
    </location>
</feature>
<feature type="compositionally biased region" description="Basic residues" evidence="1">
    <location>
        <begin position="452"/>
        <end position="466"/>
    </location>
</feature>
<comment type="caution">
    <text evidence="2">The sequence shown here is derived from an EMBL/GenBank/DDBJ whole genome shotgun (WGS) entry which is preliminary data.</text>
</comment>
<feature type="region of interest" description="Disordered" evidence="1">
    <location>
        <begin position="1"/>
        <end position="43"/>
    </location>
</feature>
<proteinExistence type="predicted"/>
<evidence type="ECO:0000313" key="2">
    <source>
        <dbReference type="EMBL" id="TGZ51879.1"/>
    </source>
</evidence>